<proteinExistence type="predicted"/>
<dbReference type="OMA" id="MIMMEVI"/>
<dbReference type="EMBL" id="CM035412">
    <property type="protein sequence ID" value="KAH7432664.1"/>
    <property type="molecule type" value="Genomic_DNA"/>
</dbReference>
<keyword evidence="3" id="KW-0175">Coiled coil</keyword>
<gene>
    <name evidence="5" type="ORF">KP509_07G032900</name>
</gene>
<name>A0A8T2UH52_CERRI</name>
<dbReference type="GO" id="GO:0003700">
    <property type="term" value="F:DNA-binding transcription factor activity"/>
    <property type="evidence" value="ECO:0007669"/>
    <property type="project" value="InterPro"/>
</dbReference>
<dbReference type="PROSITE" id="PS50888">
    <property type="entry name" value="BHLH"/>
    <property type="match status" value="1"/>
</dbReference>
<evidence type="ECO:0000256" key="3">
    <source>
        <dbReference type="SAM" id="Coils"/>
    </source>
</evidence>
<dbReference type="PANTHER" id="PTHR46772:SF8">
    <property type="entry name" value="TRANSCRIPTION FACTOR BHLH95"/>
    <property type="match status" value="1"/>
</dbReference>
<dbReference type="SUPFAM" id="SSF47459">
    <property type="entry name" value="HLH, helix-loop-helix DNA-binding domain"/>
    <property type="match status" value="1"/>
</dbReference>
<dbReference type="SMART" id="SM00353">
    <property type="entry name" value="HLH"/>
    <property type="match status" value="1"/>
</dbReference>
<evidence type="ECO:0000256" key="2">
    <source>
        <dbReference type="ARBA" id="ARBA00023163"/>
    </source>
</evidence>
<dbReference type="InterPro" id="IPR036638">
    <property type="entry name" value="HLH_DNA-bd_sf"/>
</dbReference>
<evidence type="ECO:0000256" key="1">
    <source>
        <dbReference type="ARBA" id="ARBA00023015"/>
    </source>
</evidence>
<evidence type="ECO:0000259" key="4">
    <source>
        <dbReference type="PROSITE" id="PS50888"/>
    </source>
</evidence>
<dbReference type="EMBL" id="CM035412">
    <property type="protein sequence ID" value="KAH7432663.1"/>
    <property type="molecule type" value="Genomic_DNA"/>
</dbReference>
<accession>A0A8T2UH52</accession>
<comment type="caution">
    <text evidence="5">The sequence shown here is derived from an EMBL/GenBank/DDBJ whole genome shotgun (WGS) entry which is preliminary data.</text>
</comment>
<dbReference type="Proteomes" id="UP000825935">
    <property type="component" value="Chromosome 7"/>
</dbReference>
<dbReference type="AlphaFoldDB" id="A0A8T2UH52"/>
<organism evidence="5 6">
    <name type="scientific">Ceratopteris richardii</name>
    <name type="common">Triangle waterfern</name>
    <dbReference type="NCBI Taxonomy" id="49495"/>
    <lineage>
        <taxon>Eukaryota</taxon>
        <taxon>Viridiplantae</taxon>
        <taxon>Streptophyta</taxon>
        <taxon>Embryophyta</taxon>
        <taxon>Tracheophyta</taxon>
        <taxon>Polypodiopsida</taxon>
        <taxon>Polypodiidae</taxon>
        <taxon>Polypodiales</taxon>
        <taxon>Pteridineae</taxon>
        <taxon>Pteridaceae</taxon>
        <taxon>Parkerioideae</taxon>
        <taxon>Ceratopteris</taxon>
    </lineage>
</organism>
<evidence type="ECO:0000313" key="5">
    <source>
        <dbReference type="EMBL" id="KAH7432664.1"/>
    </source>
</evidence>
<dbReference type="GO" id="GO:0046983">
    <property type="term" value="F:protein dimerization activity"/>
    <property type="evidence" value="ECO:0007669"/>
    <property type="project" value="InterPro"/>
</dbReference>
<dbReference type="Pfam" id="PF00010">
    <property type="entry name" value="HLH"/>
    <property type="match status" value="1"/>
</dbReference>
<dbReference type="InterPro" id="IPR011598">
    <property type="entry name" value="bHLH_dom"/>
</dbReference>
<reference evidence="5" key="1">
    <citation type="submission" date="2021-08" db="EMBL/GenBank/DDBJ databases">
        <title>WGS assembly of Ceratopteris richardii.</title>
        <authorList>
            <person name="Marchant D.B."/>
            <person name="Chen G."/>
            <person name="Jenkins J."/>
            <person name="Shu S."/>
            <person name="Leebens-Mack J."/>
            <person name="Grimwood J."/>
            <person name="Schmutz J."/>
            <person name="Soltis P."/>
            <person name="Soltis D."/>
            <person name="Chen Z.-H."/>
        </authorList>
    </citation>
    <scope>NUCLEOTIDE SEQUENCE</scope>
    <source>
        <strain evidence="5">Whitten #5841</strain>
        <tissue evidence="5">Leaf</tissue>
    </source>
</reference>
<dbReference type="PANTHER" id="PTHR46772">
    <property type="entry name" value="BHLH DOMAIN-CONTAINING PROTEIN"/>
    <property type="match status" value="1"/>
</dbReference>
<keyword evidence="6" id="KW-1185">Reference proteome</keyword>
<sequence>MEAEATAGGSGEEEMAMVGCKGSGCSNKRLRHINNERQRRVLMNNLLDSLQSLLPDHHPRLQKDRCTLLTDVIAHVQSLEGEIQELQARTAQMKKMKMTVHSPPSATNSATLPAALPEGPAIFSTVRSMHVELMKRNEEDSPADPSNDDDAEEAIITFATFSARGLLPHIFNFLQQNHIDVLSATISATPDMQLLYYIHAKIPKGKFSENEIESMLSNMKIAMDTDGRVSSAL</sequence>
<protein>
    <recommendedName>
        <fullName evidence="4">BHLH domain-containing protein</fullName>
    </recommendedName>
</protein>
<feature type="domain" description="BHLH" evidence="4">
    <location>
        <begin position="27"/>
        <end position="79"/>
    </location>
</feature>
<evidence type="ECO:0000313" key="6">
    <source>
        <dbReference type="Proteomes" id="UP000825935"/>
    </source>
</evidence>
<dbReference type="InterPro" id="IPR044278">
    <property type="entry name" value="BHLH95-like"/>
</dbReference>
<dbReference type="Gene3D" id="4.10.280.10">
    <property type="entry name" value="Helix-loop-helix DNA-binding domain"/>
    <property type="match status" value="1"/>
</dbReference>
<feature type="coiled-coil region" evidence="3">
    <location>
        <begin position="69"/>
        <end position="96"/>
    </location>
</feature>
<keyword evidence="2" id="KW-0804">Transcription</keyword>
<keyword evidence="1" id="KW-0805">Transcription regulation</keyword>